<gene>
    <name evidence="1" type="ordered locus">SCATT_p16830</name>
</gene>
<keyword evidence="2" id="KW-1185">Reference proteome</keyword>
<dbReference type="EMBL" id="CP003229">
    <property type="protein sequence ID" value="AEW99876.1"/>
    <property type="molecule type" value="Genomic_DNA"/>
</dbReference>
<protein>
    <submittedName>
        <fullName evidence="1">Uncharacterized protein</fullName>
    </submittedName>
</protein>
<dbReference type="PATRIC" id="fig|1003195.29.peg.7480"/>
<organism evidence="1 2">
    <name type="scientific">Streptantibioticus cattleyicolor (strain ATCC 35852 / DSM 46488 / JCM 4925 / NBRC 14057 / NRRL 8057)</name>
    <name type="common">Streptomyces cattleya</name>
    <dbReference type="NCBI Taxonomy" id="1003195"/>
    <lineage>
        <taxon>Bacteria</taxon>
        <taxon>Bacillati</taxon>
        <taxon>Actinomycetota</taxon>
        <taxon>Actinomycetes</taxon>
        <taxon>Kitasatosporales</taxon>
        <taxon>Streptomycetaceae</taxon>
        <taxon>Streptantibioticus</taxon>
    </lineage>
</organism>
<proteinExistence type="predicted"/>
<name>G8XHX0_STREN</name>
<dbReference type="AlphaFoldDB" id="G8XHX0"/>
<evidence type="ECO:0000313" key="2">
    <source>
        <dbReference type="Proteomes" id="UP000007842"/>
    </source>
</evidence>
<dbReference type="HOGENOM" id="CLU_2920667_0_0_11"/>
<keyword evidence="1" id="KW-0614">Plasmid</keyword>
<dbReference type="KEGG" id="scy:SCATT_p16830"/>
<evidence type="ECO:0000313" key="1">
    <source>
        <dbReference type="EMBL" id="AEW99876.1"/>
    </source>
</evidence>
<sequence>MRTRSGAAETVAVTDDRTTDQDVVTHMVPASSPTQVRACWEPRSGGRQCTPWGRAAPVVVR</sequence>
<accession>G8XHX0</accession>
<geneLocation type="plasmid" evidence="1 2">
    <name>pSCATT</name>
</geneLocation>
<dbReference type="Proteomes" id="UP000007842">
    <property type="component" value="Plasmid pSCATT"/>
</dbReference>
<reference evidence="2" key="1">
    <citation type="submission" date="2011-12" db="EMBL/GenBank/DDBJ databases">
        <title>Complete genome sequence of Streptomyces cattleya strain DSM 46488.</title>
        <authorList>
            <person name="Ou H.-Y."/>
            <person name="Li P."/>
            <person name="Zhao C."/>
            <person name="O'Hagan D."/>
            <person name="Deng Z."/>
        </authorList>
    </citation>
    <scope>NUCLEOTIDE SEQUENCE [LARGE SCALE GENOMIC DNA]</scope>
    <source>
        <strain evidence="2">ATCC 35852 / DSM 46488 / JCM 4925 / NBRC 14057 / NRRL 8057</strain>
        <plasmid evidence="2">Plasmid pSCATT</plasmid>
    </source>
</reference>